<proteinExistence type="inferred from homology"/>
<dbReference type="PRINTS" id="PR00080">
    <property type="entry name" value="SDRFAMILY"/>
</dbReference>
<keyword evidence="3" id="KW-1185">Reference proteome</keyword>
<organism evidence="2 3">
    <name type="scientific">Pristionchus pacificus</name>
    <name type="common">Parasitic nematode worm</name>
    <dbReference type="NCBI Taxonomy" id="54126"/>
    <lineage>
        <taxon>Eukaryota</taxon>
        <taxon>Metazoa</taxon>
        <taxon>Ecdysozoa</taxon>
        <taxon>Nematoda</taxon>
        <taxon>Chromadorea</taxon>
        <taxon>Rhabditida</taxon>
        <taxon>Rhabditina</taxon>
        <taxon>Diplogasteromorpha</taxon>
        <taxon>Diplogasteroidea</taxon>
        <taxon>Neodiplogasteridae</taxon>
        <taxon>Pristionchus</taxon>
    </lineage>
</organism>
<dbReference type="InterPro" id="IPR036291">
    <property type="entry name" value="NAD(P)-bd_dom_sf"/>
</dbReference>
<reference evidence="2" key="2">
    <citation type="submission" date="2022-06" db="UniProtKB">
        <authorList>
            <consortium name="EnsemblMetazoa"/>
        </authorList>
    </citation>
    <scope>IDENTIFICATION</scope>
    <source>
        <strain evidence="2">PS312</strain>
    </source>
</reference>
<dbReference type="PRINTS" id="PR00081">
    <property type="entry name" value="GDHRDH"/>
</dbReference>
<dbReference type="PANTHER" id="PTHR44115:SF4">
    <property type="entry name" value="OXIDOREDUCTASE"/>
    <property type="match status" value="1"/>
</dbReference>
<dbReference type="AlphaFoldDB" id="A0A2A6C260"/>
<dbReference type="SUPFAM" id="SSF51735">
    <property type="entry name" value="NAD(P)-binding Rossmann-fold domains"/>
    <property type="match status" value="2"/>
</dbReference>
<evidence type="ECO:0000256" key="1">
    <source>
        <dbReference type="RuleBase" id="RU000363"/>
    </source>
</evidence>
<protein>
    <submittedName>
        <fullName evidence="2">Dehydrogenase</fullName>
    </submittedName>
</protein>
<accession>A0A8R1U6T8</accession>
<dbReference type="PANTHER" id="PTHR44115">
    <property type="entry name" value="PROTEIN CBG09704"/>
    <property type="match status" value="1"/>
</dbReference>
<dbReference type="Proteomes" id="UP000005239">
    <property type="component" value="Unassembled WGS sequence"/>
</dbReference>
<dbReference type="OrthoDB" id="47007at2759"/>
<evidence type="ECO:0000313" key="2">
    <source>
        <dbReference type="EnsemblMetazoa" id="PPA06264.1"/>
    </source>
</evidence>
<dbReference type="Gene3D" id="3.40.50.720">
    <property type="entry name" value="NAD(P)-binding Rossmann-like Domain"/>
    <property type="match status" value="2"/>
</dbReference>
<dbReference type="EnsemblMetazoa" id="PPA06264.1">
    <property type="protein sequence ID" value="PPA06264.1"/>
    <property type="gene ID" value="WBGene00095818"/>
</dbReference>
<sequence>MKFFILLALLALFVFEQSTAQLSFYQCSYNNGQVIETGYPTRPMTAAEKQQMVVYEKQWDQWRVQVALAFTNVRTIRLQFDLFMKGAAKMPSVPVVPCFCRKVVIVTGSSNGIGRGTAIFFAKAGAKVTITGRNAATLAVTKQLCLSAGAKDSEILELIGDVTDDSFLERLVSTTVEKFGRIDVLVNNAGGVSFANYGKMITDYPIAELDEMFAINVKPVLRLSQLAAPHLEKTKGAIVNVSGALHKQLSPMPCMAAAKGALDQITIQMAGSLIKKGIRVNSVNPGVVATNFAVAAGAPKEMMEQMMAAMAANPVIPLGRVECPMISERKMSFFAGKVVIFTGSSKGIGRDTAALFAKQGAKVTGRSATSLEETKQQLLKAGAKEEDILEVHS</sequence>
<dbReference type="InterPro" id="IPR038412">
    <property type="entry name" value="Pepsin-I3_sf"/>
</dbReference>
<name>A0A2A6C260_PRIPA</name>
<dbReference type="FunFam" id="3.40.50.720:FF:000084">
    <property type="entry name" value="Short-chain dehydrogenase reductase"/>
    <property type="match status" value="1"/>
</dbReference>
<dbReference type="InterPro" id="IPR002347">
    <property type="entry name" value="SDR_fam"/>
</dbReference>
<evidence type="ECO:0000313" key="3">
    <source>
        <dbReference type="Proteomes" id="UP000005239"/>
    </source>
</evidence>
<dbReference type="Pfam" id="PF00106">
    <property type="entry name" value="adh_short"/>
    <property type="match status" value="2"/>
</dbReference>
<comment type="similarity">
    <text evidence="1">Belongs to the short-chain dehydrogenases/reductases (SDR) family.</text>
</comment>
<dbReference type="Gene3D" id="3.30.1120.50">
    <property type="entry name" value="Pepsin inhibitor-3"/>
    <property type="match status" value="1"/>
</dbReference>
<gene>
    <name evidence="2" type="primary">WBGene00095818</name>
</gene>
<accession>A0A2A6C260</accession>
<reference evidence="3" key="1">
    <citation type="journal article" date="2008" name="Nat. Genet.">
        <title>The Pristionchus pacificus genome provides a unique perspective on nematode lifestyle and parasitism.</title>
        <authorList>
            <person name="Dieterich C."/>
            <person name="Clifton S.W."/>
            <person name="Schuster L.N."/>
            <person name="Chinwalla A."/>
            <person name="Delehaunty K."/>
            <person name="Dinkelacker I."/>
            <person name="Fulton L."/>
            <person name="Fulton R."/>
            <person name="Godfrey J."/>
            <person name="Minx P."/>
            <person name="Mitreva M."/>
            <person name="Roeseler W."/>
            <person name="Tian H."/>
            <person name="Witte H."/>
            <person name="Yang S.P."/>
            <person name="Wilson R.K."/>
            <person name="Sommer R.J."/>
        </authorList>
    </citation>
    <scope>NUCLEOTIDE SEQUENCE [LARGE SCALE GENOMIC DNA]</scope>
    <source>
        <strain evidence="3">PS312</strain>
    </source>
</reference>